<reference evidence="2" key="1">
    <citation type="submission" date="2016-10" db="EMBL/GenBank/DDBJ databases">
        <authorList>
            <person name="Varghese N."/>
            <person name="Submissions S."/>
        </authorList>
    </citation>
    <scope>NUCLEOTIDE SEQUENCE [LARGE SCALE GENOMIC DNA]</scope>
    <source>
        <strain evidence="2">DSM 11005</strain>
    </source>
</reference>
<name>A0A1G6NQG1_9FIRM</name>
<evidence type="ECO:0000313" key="2">
    <source>
        <dbReference type="Proteomes" id="UP000198943"/>
    </source>
</evidence>
<keyword evidence="2" id="KW-1185">Reference proteome</keyword>
<protein>
    <submittedName>
        <fullName evidence="1">Uncharacterized protein</fullName>
    </submittedName>
</protein>
<organism evidence="1 2">
    <name type="scientific">Succiniclasticum ruminis</name>
    <dbReference type="NCBI Taxonomy" id="40841"/>
    <lineage>
        <taxon>Bacteria</taxon>
        <taxon>Bacillati</taxon>
        <taxon>Bacillota</taxon>
        <taxon>Negativicutes</taxon>
        <taxon>Acidaminococcales</taxon>
        <taxon>Acidaminococcaceae</taxon>
        <taxon>Succiniclasticum</taxon>
    </lineage>
</organism>
<dbReference type="EMBL" id="FMYW01000015">
    <property type="protein sequence ID" value="SDC69989.1"/>
    <property type="molecule type" value="Genomic_DNA"/>
</dbReference>
<dbReference type="AlphaFoldDB" id="A0A1G6NQG1"/>
<sequence>MIADTIEFCLWYEQDIRLAILDAKNSAGRGGVTGGNGTGHMRVSDPTAVQALRAVQKLNVLDVPYGTAIGINKRWQNTYRLRNPAKWLLVVAFMKRRYLLDTENPLHDFFERRYIKKEDWQKTCKDLQIKRSRYFVMRAEVIRAGEVYAAGCGAASMENILK</sequence>
<accession>A0A1G6NQG1</accession>
<proteinExistence type="predicted"/>
<dbReference type="Proteomes" id="UP000198943">
    <property type="component" value="Unassembled WGS sequence"/>
</dbReference>
<gene>
    <name evidence="1" type="ORF">SAMN04487864_11545</name>
</gene>
<dbReference type="RefSeq" id="WP_143006013.1">
    <property type="nucleotide sequence ID" value="NZ_FMYW01000015.1"/>
</dbReference>
<evidence type="ECO:0000313" key="1">
    <source>
        <dbReference type="EMBL" id="SDC69989.1"/>
    </source>
</evidence>